<dbReference type="GO" id="GO:0005739">
    <property type="term" value="C:mitochondrion"/>
    <property type="evidence" value="ECO:0007669"/>
    <property type="project" value="TreeGrafter"/>
</dbReference>
<accession>A0AA88GSW6</accession>
<dbReference type="Proteomes" id="UP000816034">
    <property type="component" value="Unassembled WGS sequence"/>
</dbReference>
<evidence type="ECO:0000256" key="1">
    <source>
        <dbReference type="ARBA" id="ARBA00022723"/>
    </source>
</evidence>
<dbReference type="AlphaFoldDB" id="A0AA88GSW6"/>
<evidence type="ECO:0000313" key="3">
    <source>
        <dbReference type="Proteomes" id="UP000816034"/>
    </source>
</evidence>
<dbReference type="GO" id="GO:0005829">
    <property type="term" value="C:cytosol"/>
    <property type="evidence" value="ECO:0007669"/>
    <property type="project" value="TreeGrafter"/>
</dbReference>
<dbReference type="InterPro" id="IPR050626">
    <property type="entry name" value="Peptidase_M16"/>
</dbReference>
<dbReference type="GO" id="GO:0051603">
    <property type="term" value="P:proteolysis involved in protein catabolic process"/>
    <property type="evidence" value="ECO:0007669"/>
    <property type="project" value="TreeGrafter"/>
</dbReference>
<dbReference type="PANTHER" id="PTHR43690">
    <property type="entry name" value="NARDILYSIN"/>
    <property type="match status" value="1"/>
</dbReference>
<dbReference type="GeneID" id="68096674"/>
<dbReference type="GO" id="GO:0046872">
    <property type="term" value="F:metal ion binding"/>
    <property type="evidence" value="ECO:0007669"/>
    <property type="project" value="UniProtKB-KW"/>
</dbReference>
<sequence>MKKEVQVIKPPLDKREYKVIKLENELEALLVSDPETAQAAAAMDVKVGHFSDPVIFQDWHTFVSICVFWDLLSIQKKGVSGFCQE</sequence>
<name>A0AA88GSW6_NAELO</name>
<protein>
    <submittedName>
        <fullName evidence="2">Uncharacterized protein</fullName>
    </submittedName>
</protein>
<keyword evidence="3" id="KW-1185">Reference proteome</keyword>
<dbReference type="RefSeq" id="XP_044549227.1">
    <property type="nucleotide sequence ID" value="XM_044693834.1"/>
</dbReference>
<keyword evidence="1" id="KW-0479">Metal-binding</keyword>
<comment type="caution">
    <text evidence="2">The sequence shown here is derived from an EMBL/GenBank/DDBJ whole genome shotgun (WGS) entry which is preliminary data.</text>
</comment>
<dbReference type="InterPro" id="IPR011249">
    <property type="entry name" value="Metalloenz_LuxS/M16"/>
</dbReference>
<dbReference type="SUPFAM" id="SSF63411">
    <property type="entry name" value="LuxS/MPP-like metallohydrolase"/>
    <property type="match status" value="1"/>
</dbReference>
<organism evidence="2 3">
    <name type="scientific">Naegleria lovaniensis</name>
    <name type="common">Amoeba</name>
    <dbReference type="NCBI Taxonomy" id="51637"/>
    <lineage>
        <taxon>Eukaryota</taxon>
        <taxon>Discoba</taxon>
        <taxon>Heterolobosea</taxon>
        <taxon>Tetramitia</taxon>
        <taxon>Eutetramitia</taxon>
        <taxon>Vahlkampfiidae</taxon>
        <taxon>Naegleria</taxon>
    </lineage>
</organism>
<dbReference type="Gene3D" id="3.30.830.10">
    <property type="entry name" value="Metalloenzyme, LuxS/M16 peptidase-like"/>
    <property type="match status" value="1"/>
</dbReference>
<dbReference type="PANTHER" id="PTHR43690:SF18">
    <property type="entry name" value="INSULIN-DEGRADING ENZYME-RELATED"/>
    <property type="match status" value="1"/>
</dbReference>
<dbReference type="EMBL" id="PYSW02000020">
    <property type="protein sequence ID" value="KAG2383548.1"/>
    <property type="molecule type" value="Genomic_DNA"/>
</dbReference>
<proteinExistence type="predicted"/>
<reference evidence="2 3" key="1">
    <citation type="journal article" date="2018" name="BMC Genomics">
        <title>The genome of Naegleria lovaniensis, the basis for a comparative approach to unravel pathogenicity factors of the human pathogenic amoeba N. fowleri.</title>
        <authorList>
            <person name="Liechti N."/>
            <person name="Schurch N."/>
            <person name="Bruggmann R."/>
            <person name="Wittwer M."/>
        </authorList>
    </citation>
    <scope>NUCLEOTIDE SEQUENCE [LARGE SCALE GENOMIC DNA]</scope>
    <source>
        <strain evidence="2 3">ATCC 30569</strain>
    </source>
</reference>
<dbReference type="GO" id="GO:0043171">
    <property type="term" value="P:peptide catabolic process"/>
    <property type="evidence" value="ECO:0007669"/>
    <property type="project" value="TreeGrafter"/>
</dbReference>
<gene>
    <name evidence="2" type="ORF">C9374_004219</name>
</gene>
<evidence type="ECO:0000313" key="2">
    <source>
        <dbReference type="EMBL" id="KAG2383548.1"/>
    </source>
</evidence>
<dbReference type="GO" id="GO:0004222">
    <property type="term" value="F:metalloendopeptidase activity"/>
    <property type="evidence" value="ECO:0007669"/>
    <property type="project" value="TreeGrafter"/>
</dbReference>